<gene>
    <name evidence="2" type="ORF">METZ01_LOCUS21003</name>
</gene>
<keyword evidence="1" id="KW-0472">Membrane</keyword>
<dbReference type="EMBL" id="UINC01001031">
    <property type="protein sequence ID" value="SUZ68149.1"/>
    <property type="molecule type" value="Genomic_DNA"/>
</dbReference>
<organism evidence="2">
    <name type="scientific">marine metagenome</name>
    <dbReference type="NCBI Taxonomy" id="408172"/>
    <lineage>
        <taxon>unclassified sequences</taxon>
        <taxon>metagenomes</taxon>
        <taxon>ecological metagenomes</taxon>
    </lineage>
</organism>
<keyword evidence="1" id="KW-1133">Transmembrane helix</keyword>
<dbReference type="AlphaFoldDB" id="A0A381PQ31"/>
<keyword evidence="1" id="KW-0812">Transmembrane</keyword>
<feature type="transmembrane region" description="Helical" evidence="1">
    <location>
        <begin position="83"/>
        <end position="102"/>
    </location>
</feature>
<protein>
    <submittedName>
        <fullName evidence="2">Uncharacterized protein</fullName>
    </submittedName>
</protein>
<accession>A0A381PQ31</accession>
<sequence>MKAHTASRINAIILIVIGAWGYVESGSLTSNIPVFIGLVLLLLNKGIKNQNKLIAHIAVIVTLLSFANIMPLKGALEDGRNDAVLRVIIMLTSSVYAMIYFIKSFIEARKK</sequence>
<reference evidence="2" key="1">
    <citation type="submission" date="2018-05" db="EMBL/GenBank/DDBJ databases">
        <authorList>
            <person name="Lanie J.A."/>
            <person name="Ng W.-L."/>
            <person name="Kazmierczak K.M."/>
            <person name="Andrzejewski T.M."/>
            <person name="Davidsen T.M."/>
            <person name="Wayne K.J."/>
            <person name="Tettelin H."/>
            <person name="Glass J.I."/>
            <person name="Rusch D."/>
            <person name="Podicherti R."/>
            <person name="Tsui H.-C.T."/>
            <person name="Winkler M.E."/>
        </authorList>
    </citation>
    <scope>NUCLEOTIDE SEQUENCE</scope>
</reference>
<feature type="transmembrane region" description="Helical" evidence="1">
    <location>
        <begin position="7"/>
        <end position="23"/>
    </location>
</feature>
<feature type="transmembrane region" description="Helical" evidence="1">
    <location>
        <begin position="53"/>
        <end position="71"/>
    </location>
</feature>
<evidence type="ECO:0000256" key="1">
    <source>
        <dbReference type="SAM" id="Phobius"/>
    </source>
</evidence>
<proteinExistence type="predicted"/>
<name>A0A381PQ31_9ZZZZ</name>
<evidence type="ECO:0000313" key="2">
    <source>
        <dbReference type="EMBL" id="SUZ68149.1"/>
    </source>
</evidence>